<dbReference type="OrthoDB" id="3217020at2"/>
<reference evidence="2 3" key="1">
    <citation type="submission" date="2018-07" db="EMBL/GenBank/DDBJ databases">
        <title>Genome guided investigation of antibiotics producing actinomycetales strain isolated from a Macau mangrove ecosystem.</title>
        <authorList>
            <person name="Hu D."/>
        </authorList>
    </citation>
    <scope>NUCLEOTIDE SEQUENCE [LARGE SCALE GENOMIC DNA]</scope>
    <source>
        <strain evidence="2 3">2297</strain>
    </source>
</reference>
<accession>A0A369UXK9</accession>
<protein>
    <submittedName>
        <fullName evidence="2">DUF3093 domain-containing protein</fullName>
    </submittedName>
</protein>
<dbReference type="EMBL" id="QQBH01000036">
    <property type="protein sequence ID" value="RDD84725.1"/>
    <property type="molecule type" value="Genomic_DNA"/>
</dbReference>
<proteinExistence type="predicted"/>
<dbReference type="AlphaFoldDB" id="A0A369UXK9"/>
<keyword evidence="1" id="KW-0812">Transmembrane</keyword>
<dbReference type="InterPro" id="IPR021443">
    <property type="entry name" value="DUF3093"/>
</dbReference>
<comment type="caution">
    <text evidence="2">The sequence shown here is derived from an EMBL/GenBank/DDBJ whole genome shotgun (WGS) entry which is preliminary data.</text>
</comment>
<keyword evidence="1" id="KW-1133">Transmembrane helix</keyword>
<keyword evidence="1" id="KW-0472">Membrane</keyword>
<gene>
    <name evidence="2" type="ORF">DVZ84_33900</name>
</gene>
<evidence type="ECO:0000313" key="3">
    <source>
        <dbReference type="Proteomes" id="UP000253742"/>
    </source>
</evidence>
<dbReference type="Proteomes" id="UP000253742">
    <property type="component" value="Unassembled WGS sequence"/>
</dbReference>
<evidence type="ECO:0000313" key="2">
    <source>
        <dbReference type="EMBL" id="RDD84725.1"/>
    </source>
</evidence>
<name>A0A369UXK9_9ACTN</name>
<dbReference type="Pfam" id="PF11292">
    <property type="entry name" value="DUF3093"/>
    <property type="match status" value="1"/>
</dbReference>
<dbReference type="RefSeq" id="WP_061446809.1">
    <property type="nucleotide sequence ID" value="NZ_QQBH01000036.1"/>
</dbReference>
<organism evidence="2 3">
    <name type="scientific">Streptomyces parvulus</name>
    <dbReference type="NCBI Taxonomy" id="146923"/>
    <lineage>
        <taxon>Bacteria</taxon>
        <taxon>Bacillati</taxon>
        <taxon>Actinomycetota</taxon>
        <taxon>Actinomycetes</taxon>
        <taxon>Kitasatosporales</taxon>
        <taxon>Streptomycetaceae</taxon>
        <taxon>Streptomyces</taxon>
    </lineage>
</organism>
<feature type="transmembrane region" description="Helical" evidence="1">
    <location>
        <begin position="22"/>
        <end position="49"/>
    </location>
</feature>
<evidence type="ECO:0000256" key="1">
    <source>
        <dbReference type="SAM" id="Phobius"/>
    </source>
</evidence>
<sequence>MTAVTASKNLTYDERLTAPKTWWVIAALFGFSMALVFMPFGLIAALIAWTAGAGLAGAYVSSQGSLRVRVTTDLLVVGDARIPLNALGEPEVLVGEEARAWRTYKADLRAFMALRGYITTAVRVEVVDPEDPTPYVYISTRAPELLAEAIRGSA</sequence>